<dbReference type="PANTHER" id="PTHR33933:SF1">
    <property type="entry name" value="PROTEIN ADENYLYLTRANSFERASE MNTA-RELATED"/>
    <property type="match status" value="1"/>
</dbReference>
<dbReference type="RefSeq" id="WP_375528645.1">
    <property type="nucleotide sequence ID" value="NZ_JBHILM010000053.1"/>
</dbReference>
<comment type="caution">
    <text evidence="2">The sequence shown here is derived from an EMBL/GenBank/DDBJ whole genome shotgun (WGS) entry which is preliminary data.</text>
</comment>
<gene>
    <name evidence="2" type="ORF">ACE3NQ_29140</name>
</gene>
<dbReference type="Gene3D" id="3.30.460.10">
    <property type="entry name" value="Beta Polymerase, domain 2"/>
    <property type="match status" value="1"/>
</dbReference>
<dbReference type="InterPro" id="IPR041633">
    <property type="entry name" value="Polbeta"/>
</dbReference>
<dbReference type="CDD" id="cd05403">
    <property type="entry name" value="NT_KNTase_like"/>
    <property type="match status" value="1"/>
</dbReference>
<evidence type="ECO:0000313" key="3">
    <source>
        <dbReference type="Proteomes" id="UP001580407"/>
    </source>
</evidence>
<accession>A0ABV5BGZ9</accession>
<evidence type="ECO:0000313" key="2">
    <source>
        <dbReference type="EMBL" id="MFB5684982.1"/>
    </source>
</evidence>
<dbReference type="PANTHER" id="PTHR33933">
    <property type="entry name" value="NUCLEOTIDYLTRANSFERASE"/>
    <property type="match status" value="1"/>
</dbReference>
<dbReference type="InterPro" id="IPR043519">
    <property type="entry name" value="NT_sf"/>
</dbReference>
<sequence length="166" mass="18743">MAKYKVDESVVRQIKDLLKSYGYTHPSVLDFEKNEVSANFSRPGLNTITRFKIDEIPTLTQEEICTVRKLIAKLSGKVDLEQVILFGSRARGDFREDSDLDLMLVGKGMEASPFRRIVSDTLFEVLLDDDSVQHISAVISLLSEWDDGELSSLQHNIVREGIILDV</sequence>
<dbReference type="InterPro" id="IPR052548">
    <property type="entry name" value="Type_VII_TA_antitoxin"/>
</dbReference>
<proteinExistence type="predicted"/>
<dbReference type="SUPFAM" id="SSF81301">
    <property type="entry name" value="Nucleotidyltransferase"/>
    <property type="match status" value="1"/>
</dbReference>
<reference evidence="2 3" key="1">
    <citation type="submission" date="2024-09" db="EMBL/GenBank/DDBJ databases">
        <authorList>
            <person name="Ruan L."/>
        </authorList>
    </citation>
    <scope>NUCLEOTIDE SEQUENCE [LARGE SCALE GENOMIC DNA]</scope>
    <source>
        <strain evidence="2 3">D33</strain>
    </source>
</reference>
<feature type="domain" description="Polymerase beta nucleotidyltransferase" evidence="1">
    <location>
        <begin position="69"/>
        <end position="164"/>
    </location>
</feature>
<evidence type="ECO:0000259" key="1">
    <source>
        <dbReference type="Pfam" id="PF18765"/>
    </source>
</evidence>
<dbReference type="Proteomes" id="UP001580407">
    <property type="component" value="Unassembled WGS sequence"/>
</dbReference>
<protein>
    <submittedName>
        <fullName evidence="2">Nucleotidyltransferase domain-containing protein</fullName>
    </submittedName>
</protein>
<keyword evidence="3" id="KW-1185">Reference proteome</keyword>
<dbReference type="Pfam" id="PF18765">
    <property type="entry name" value="Polbeta"/>
    <property type="match status" value="1"/>
</dbReference>
<dbReference type="EMBL" id="JBHILM010000053">
    <property type="protein sequence ID" value="MFB5684982.1"/>
    <property type="molecule type" value="Genomic_DNA"/>
</dbReference>
<name>A0ABV5BGZ9_9BACL</name>
<organism evidence="2 3">
    <name type="scientific">Paenibacillus terreus</name>
    <dbReference type="NCBI Taxonomy" id="1387834"/>
    <lineage>
        <taxon>Bacteria</taxon>
        <taxon>Bacillati</taxon>
        <taxon>Bacillota</taxon>
        <taxon>Bacilli</taxon>
        <taxon>Bacillales</taxon>
        <taxon>Paenibacillaceae</taxon>
        <taxon>Paenibacillus</taxon>
    </lineage>
</organism>